<organism evidence="1 2">
    <name type="scientific">Halobacteriovorax marinus (strain ATCC BAA-682 / DSM 15412 / SJ)</name>
    <name type="common">Bacteriovorax marinus</name>
    <dbReference type="NCBI Taxonomy" id="862908"/>
    <lineage>
        <taxon>Bacteria</taxon>
        <taxon>Pseudomonadati</taxon>
        <taxon>Bdellovibrionota</taxon>
        <taxon>Bacteriovoracia</taxon>
        <taxon>Bacteriovoracales</taxon>
        <taxon>Halobacteriovoraceae</taxon>
        <taxon>Halobacteriovorax</taxon>
    </lineage>
</organism>
<dbReference type="eggNOG" id="ENOG5033Y5F">
    <property type="taxonomic scope" value="Bacteria"/>
</dbReference>
<dbReference type="Proteomes" id="UP000008963">
    <property type="component" value="Chromosome"/>
</dbReference>
<evidence type="ECO:0000313" key="1">
    <source>
        <dbReference type="EMBL" id="CBW26986.1"/>
    </source>
</evidence>
<dbReference type="KEGG" id="bmx:BMS_2180"/>
<dbReference type="EMBL" id="FQ312005">
    <property type="protein sequence ID" value="CBW26986.1"/>
    <property type="molecule type" value="Genomic_DNA"/>
</dbReference>
<keyword evidence="1" id="KW-0449">Lipoprotein</keyword>
<name>E1X3Q7_HALMS</name>
<protein>
    <submittedName>
        <fullName evidence="1">Lipoprotein</fullName>
    </submittedName>
</protein>
<accession>E1X3Q7</accession>
<dbReference type="AlphaFoldDB" id="E1X3Q7"/>
<sequence>MLIFGEEMKKLLITLFMLVATGNVLACEAFAPEQMNIAISSEYEQEIFYTSEKILSSAAYSSITNCKLTAAKRRFIMLALGVEDLVLNNKNKTYSLSENGIRRQCSIINSDLSDPISAADQGEEIALKREFLNKCIVVKVTELGPTGLQIPEDQVGCEITRISENAADFTGRFCYFKPGFNSNISVELGVNQKCKTVEGLKELGVTAKDFNGILNIYTSDSSTGNNSDLVAIGGSELRISVNPIAEVVKPADDFGVLRPVFPSEFRVKEIHLAKPEIRSRGRLLEFKFPTVVDTRCERKCSGGLCSSPCDYALPIVAEHTLEVLENGKWEFLTSWFDGAIAPGQWQGILYGGGRQVEKGVFENGVKYRVRIEFREPNFDFKYFDGDVTRRIFLRNNNLGGLSSRGRIGFIPLIQPIVNGDLMPMIDIIGQLDFDGSLDGVDRSLRTLQSYLNNKYWPPIYENICDGRGTCVENGFKFLEYTVNFSVKEEDRKFTMEDLTFSKKSFYGDDYSNRTLEAYPTIKCER</sequence>
<evidence type="ECO:0000313" key="2">
    <source>
        <dbReference type="Proteomes" id="UP000008963"/>
    </source>
</evidence>
<reference evidence="2" key="1">
    <citation type="journal article" date="2013" name="ISME J.">
        <title>A small predatory core genome in the divergent marine Bacteriovorax marinus SJ and the terrestrial Bdellovibrio bacteriovorus.</title>
        <authorList>
            <person name="Crossman L.C."/>
            <person name="Chen H."/>
            <person name="Cerdeno-Tarraga A.M."/>
            <person name="Brooks K."/>
            <person name="Quail M.A."/>
            <person name="Pineiro S.A."/>
            <person name="Hobley L."/>
            <person name="Sockett R.E."/>
            <person name="Bentley S.D."/>
            <person name="Parkhill J."/>
            <person name="Williams H.N."/>
            <person name="Stine O.C."/>
        </authorList>
    </citation>
    <scope>NUCLEOTIDE SEQUENCE [LARGE SCALE GENOMIC DNA]</scope>
    <source>
        <strain evidence="2">ATCC BAA-682 / DSM 15412 / SJ</strain>
    </source>
</reference>
<dbReference type="HOGENOM" id="CLU_518531_0_0_7"/>
<gene>
    <name evidence="1" type="ordered locus">BMS_2180</name>
</gene>
<proteinExistence type="predicted"/>
<dbReference type="PATRIC" id="fig|862908.3.peg.2074"/>
<keyword evidence="2" id="KW-1185">Reference proteome</keyword>
<dbReference type="STRING" id="862908.BMS_2180"/>